<dbReference type="HAMAP" id="MF_00911">
    <property type="entry name" value="FtsQ_subfam"/>
    <property type="match status" value="1"/>
</dbReference>
<name>K2JPA9_9GAMM</name>
<keyword evidence="8 9" id="KW-0131">Cell cycle</keyword>
<evidence type="ECO:0000259" key="10">
    <source>
        <dbReference type="PROSITE" id="PS51779"/>
    </source>
</evidence>
<keyword evidence="7 9" id="KW-0472">Membrane</keyword>
<reference evidence="11 12" key="1">
    <citation type="journal article" date="2012" name="J. Bacteriol.">
        <title>Genome Sequence of Idiomarina xiamenensis Type Strain 10-D-4.</title>
        <authorList>
            <person name="Lai Q."/>
            <person name="Wang L."/>
            <person name="Wang W."/>
            <person name="Shao Z."/>
        </authorList>
    </citation>
    <scope>NUCLEOTIDE SEQUENCE [LARGE SCALE GENOMIC DNA]</scope>
    <source>
        <strain evidence="11 12">10-D-4</strain>
    </source>
</reference>
<keyword evidence="5 9" id="KW-0812">Transmembrane</keyword>
<dbReference type="EMBL" id="AMRG01000003">
    <property type="protein sequence ID" value="EKE85331.1"/>
    <property type="molecule type" value="Genomic_DNA"/>
</dbReference>
<dbReference type="InterPro" id="IPR005548">
    <property type="entry name" value="Cell_div_FtsQ/DivIB_C"/>
</dbReference>
<evidence type="ECO:0000256" key="5">
    <source>
        <dbReference type="ARBA" id="ARBA00022692"/>
    </source>
</evidence>
<evidence type="ECO:0000256" key="8">
    <source>
        <dbReference type="ARBA" id="ARBA00023306"/>
    </source>
</evidence>
<comment type="similarity">
    <text evidence="9">Belongs to the FtsQ/DivIB family. FtsQ subfamily.</text>
</comment>
<dbReference type="Gene3D" id="3.40.50.11690">
    <property type="entry name" value="Cell division protein FtsQ/DivIB"/>
    <property type="match status" value="1"/>
</dbReference>
<protein>
    <recommendedName>
        <fullName evidence="9">Cell division protein FtsQ</fullName>
    </recommendedName>
</protein>
<gene>
    <name evidence="9" type="primary">ftsQ</name>
    <name evidence="11" type="ORF">A10D4_03265</name>
</gene>
<dbReference type="PANTHER" id="PTHR35851:SF1">
    <property type="entry name" value="CELL DIVISION PROTEIN FTSQ"/>
    <property type="match status" value="1"/>
</dbReference>
<dbReference type="eggNOG" id="COG1589">
    <property type="taxonomic scope" value="Bacteria"/>
</dbReference>
<dbReference type="InterPro" id="IPR013685">
    <property type="entry name" value="POTRA_FtsQ_type"/>
</dbReference>
<feature type="transmembrane region" description="Helical" evidence="9">
    <location>
        <begin position="21"/>
        <end position="43"/>
    </location>
</feature>
<comment type="subunit">
    <text evidence="9">Part of a complex composed of FtsB, FtsL and FtsQ.</text>
</comment>
<keyword evidence="2 9" id="KW-1003">Cell membrane</keyword>
<proteinExistence type="inferred from homology"/>
<dbReference type="Gene3D" id="3.10.20.310">
    <property type="entry name" value="membrane protein fhac"/>
    <property type="match status" value="1"/>
</dbReference>
<evidence type="ECO:0000313" key="12">
    <source>
        <dbReference type="Proteomes" id="UP000014115"/>
    </source>
</evidence>
<dbReference type="Proteomes" id="UP000014115">
    <property type="component" value="Unassembled WGS sequence"/>
</dbReference>
<dbReference type="Pfam" id="PF08478">
    <property type="entry name" value="POTRA_1"/>
    <property type="match status" value="1"/>
</dbReference>
<dbReference type="OrthoDB" id="9790370at2"/>
<keyword evidence="6 9" id="KW-1133">Transmembrane helix</keyword>
<dbReference type="PATRIC" id="fig|740709.3.peg.657"/>
<dbReference type="GO" id="GO:0090529">
    <property type="term" value="P:cell septum assembly"/>
    <property type="evidence" value="ECO:0007669"/>
    <property type="project" value="InterPro"/>
</dbReference>
<evidence type="ECO:0000256" key="2">
    <source>
        <dbReference type="ARBA" id="ARBA00022475"/>
    </source>
</evidence>
<dbReference type="GO" id="GO:0005886">
    <property type="term" value="C:plasma membrane"/>
    <property type="evidence" value="ECO:0007669"/>
    <property type="project" value="UniProtKB-SubCell"/>
</dbReference>
<comment type="caution">
    <text evidence="11">The sequence shown here is derived from an EMBL/GenBank/DDBJ whole genome shotgun (WGS) entry which is preliminary data.</text>
</comment>
<keyword evidence="3 9" id="KW-0997">Cell inner membrane</keyword>
<evidence type="ECO:0000256" key="1">
    <source>
        <dbReference type="ARBA" id="ARBA00004370"/>
    </source>
</evidence>
<dbReference type="RefSeq" id="WP_008487703.1">
    <property type="nucleotide sequence ID" value="NZ_AMRG01000003.1"/>
</dbReference>
<dbReference type="InterPro" id="IPR034746">
    <property type="entry name" value="POTRA"/>
</dbReference>
<evidence type="ECO:0000313" key="11">
    <source>
        <dbReference type="EMBL" id="EKE85331.1"/>
    </source>
</evidence>
<keyword evidence="4 9" id="KW-0132">Cell division</keyword>
<evidence type="ECO:0000256" key="7">
    <source>
        <dbReference type="ARBA" id="ARBA00023136"/>
    </source>
</evidence>
<evidence type="ECO:0000256" key="3">
    <source>
        <dbReference type="ARBA" id="ARBA00022519"/>
    </source>
</evidence>
<comment type="subcellular location">
    <subcellularLocation>
        <location evidence="9">Cell inner membrane</location>
        <topology evidence="9">Single-pass type II membrane protein</topology>
    </subcellularLocation>
    <subcellularLocation>
        <location evidence="1">Membrane</location>
    </subcellularLocation>
    <text evidence="9">Localizes to the division septum.</text>
</comment>
<dbReference type="STRING" id="740709.A10D4_03265"/>
<organism evidence="11 12">
    <name type="scientific">Idiomarina xiamenensis 10-D-4</name>
    <dbReference type="NCBI Taxonomy" id="740709"/>
    <lineage>
        <taxon>Bacteria</taxon>
        <taxon>Pseudomonadati</taxon>
        <taxon>Pseudomonadota</taxon>
        <taxon>Gammaproteobacteria</taxon>
        <taxon>Alteromonadales</taxon>
        <taxon>Idiomarinaceae</taxon>
        <taxon>Idiomarina</taxon>
    </lineage>
</organism>
<dbReference type="InterPro" id="IPR026579">
    <property type="entry name" value="FtsQ"/>
</dbReference>
<dbReference type="Pfam" id="PF03799">
    <property type="entry name" value="FtsQ_DivIB_C"/>
    <property type="match status" value="1"/>
</dbReference>
<dbReference type="PANTHER" id="PTHR35851">
    <property type="entry name" value="CELL DIVISION PROTEIN FTSQ"/>
    <property type="match status" value="1"/>
</dbReference>
<dbReference type="GO" id="GO:0032153">
    <property type="term" value="C:cell division site"/>
    <property type="evidence" value="ECO:0007669"/>
    <property type="project" value="UniProtKB-UniRule"/>
</dbReference>
<dbReference type="GO" id="GO:0043093">
    <property type="term" value="P:FtsZ-dependent cytokinesis"/>
    <property type="evidence" value="ECO:0007669"/>
    <property type="project" value="UniProtKB-UniRule"/>
</dbReference>
<dbReference type="AlphaFoldDB" id="K2JPA9"/>
<evidence type="ECO:0000256" key="9">
    <source>
        <dbReference type="HAMAP-Rule" id="MF_00911"/>
    </source>
</evidence>
<evidence type="ECO:0000256" key="6">
    <source>
        <dbReference type="ARBA" id="ARBA00022989"/>
    </source>
</evidence>
<dbReference type="PROSITE" id="PS51779">
    <property type="entry name" value="POTRA"/>
    <property type="match status" value="1"/>
</dbReference>
<comment type="function">
    <text evidence="9">Essential cell division protein. May link together the upstream cell division proteins, which are predominantly cytoplasmic, with the downstream cell division proteins, which are predominantly periplasmic. May control correct divisome assembly.</text>
</comment>
<sequence length="255" mass="29278">MAVASKLVSGLGQWRKWRWSFWFGLMFFVAVVAATILGSWQLYQLLNDEQEVPLRQLNVQGELQYVTVAEVREALLSDRLGSFFSADVDVLRQRVEALPWVATASVRKVWPDKLAVFVVEQQALAVWNDSALLNQAGQLFDADRSRLQQPLPALFGPTNAVAETLQQYRDLQQLLAPNQFQIRALRLSPRFATEVVLSNGIELRLGREANVERIQRFIDLYPVIVKQRERDIDYIDLRYDTGVAVSWRETEDKVE</sequence>
<keyword evidence="12" id="KW-1185">Reference proteome</keyword>
<dbReference type="InterPro" id="IPR045335">
    <property type="entry name" value="FtsQ_C_sf"/>
</dbReference>
<accession>K2JPA9</accession>
<evidence type="ECO:0000256" key="4">
    <source>
        <dbReference type="ARBA" id="ARBA00022618"/>
    </source>
</evidence>
<feature type="domain" description="POTRA" evidence="10">
    <location>
        <begin position="52"/>
        <end position="121"/>
    </location>
</feature>